<keyword evidence="2" id="KW-1185">Reference proteome</keyword>
<dbReference type="Gene3D" id="2.170.120.40">
    <property type="entry name" value="YbbR-like domain"/>
    <property type="match status" value="1"/>
</dbReference>
<sequence>MKRVIDYIFYNFHYKLLAIVFAFLLWFLAVKQETVVSRISLPLKIEVSSDFYVVSYSPSEIEVEIEGAKRSVAMLKEEGKAVLKVPDNFLASLNREITVPLNQDTVTVFPQLQDVTVKKFYPDKVKIKLEKLVAKLLPVKVIFSGKFKKRYKAIFVSPDYVTVYLPQSEVKSVRFVETEPVDVDSISNRARVVLKIVSPYKVFPAKINVVIERRR</sequence>
<organism evidence="1 2">
    <name type="scientific">Desulfurobacterium atlanticum</name>
    <dbReference type="NCBI Taxonomy" id="240169"/>
    <lineage>
        <taxon>Bacteria</taxon>
        <taxon>Pseudomonadati</taxon>
        <taxon>Aquificota</taxon>
        <taxon>Aquificia</taxon>
        <taxon>Desulfurobacteriales</taxon>
        <taxon>Desulfurobacteriaceae</taxon>
        <taxon>Desulfurobacterium</taxon>
    </lineage>
</organism>
<dbReference type="Gene3D" id="2.170.120.30">
    <property type="match status" value="1"/>
</dbReference>
<dbReference type="PANTHER" id="PTHR37804:SF1">
    <property type="entry name" value="CDAA REGULATORY PROTEIN CDAR"/>
    <property type="match status" value="1"/>
</dbReference>
<dbReference type="OrthoDB" id="13935at2"/>
<gene>
    <name evidence="1" type="ORF">SAMN06265340_102159</name>
</gene>
<dbReference type="Proteomes" id="UP000198405">
    <property type="component" value="Unassembled WGS sequence"/>
</dbReference>
<dbReference type="EMBL" id="FZOB01000002">
    <property type="protein sequence ID" value="SNR66700.1"/>
    <property type="molecule type" value="Genomic_DNA"/>
</dbReference>
<name>A0A238Y6R1_9BACT</name>
<dbReference type="InterPro" id="IPR012505">
    <property type="entry name" value="YbbR"/>
</dbReference>
<accession>A0A238Y6R1</accession>
<reference evidence="2" key="1">
    <citation type="submission" date="2017-06" db="EMBL/GenBank/DDBJ databases">
        <authorList>
            <person name="Varghese N."/>
            <person name="Submissions S."/>
        </authorList>
    </citation>
    <scope>NUCLEOTIDE SEQUENCE [LARGE SCALE GENOMIC DNA]</scope>
    <source>
        <strain evidence="2">DSM 15668</strain>
    </source>
</reference>
<dbReference type="Pfam" id="PF07949">
    <property type="entry name" value="YbbR"/>
    <property type="match status" value="1"/>
</dbReference>
<dbReference type="RefSeq" id="WP_089322503.1">
    <property type="nucleotide sequence ID" value="NZ_FZOB01000002.1"/>
</dbReference>
<proteinExistence type="predicted"/>
<dbReference type="PANTHER" id="PTHR37804">
    <property type="entry name" value="CDAA REGULATORY PROTEIN CDAR"/>
    <property type="match status" value="1"/>
</dbReference>
<dbReference type="AlphaFoldDB" id="A0A238Y6R1"/>
<dbReference type="InterPro" id="IPR053154">
    <property type="entry name" value="c-di-AMP_regulator"/>
</dbReference>
<evidence type="ECO:0000313" key="1">
    <source>
        <dbReference type="EMBL" id="SNR66700.1"/>
    </source>
</evidence>
<evidence type="ECO:0000313" key="2">
    <source>
        <dbReference type="Proteomes" id="UP000198405"/>
    </source>
</evidence>
<protein>
    <submittedName>
        <fullName evidence="1">YbbR-like protein</fullName>
    </submittedName>
</protein>